<keyword evidence="2" id="KW-0433">Leucine-rich repeat</keyword>
<dbReference type="EMBL" id="LT934114">
    <property type="protein sequence ID" value="VAH54644.1"/>
    <property type="molecule type" value="Genomic_DNA"/>
</dbReference>
<evidence type="ECO:0000256" key="8">
    <source>
        <dbReference type="ARBA" id="ARBA00023170"/>
    </source>
</evidence>
<keyword evidence="3" id="KW-0812">Transmembrane</keyword>
<evidence type="ECO:0000256" key="3">
    <source>
        <dbReference type="ARBA" id="ARBA00022692"/>
    </source>
</evidence>
<dbReference type="PROSITE" id="PS50011">
    <property type="entry name" value="PROTEIN_KINASE_DOM"/>
    <property type="match status" value="1"/>
</dbReference>
<reference evidence="12 13" key="1">
    <citation type="submission" date="2017-09" db="EMBL/GenBank/DDBJ databases">
        <authorList>
            <consortium name="International Durum Wheat Genome Sequencing Consortium (IDWGSC)"/>
            <person name="Milanesi L."/>
        </authorList>
    </citation>
    <scope>NUCLEOTIDE SEQUENCE [LARGE SCALE GENOMIC DNA]</scope>
    <source>
        <strain evidence="13">cv. Svevo</strain>
    </source>
</reference>
<accession>A0A9R1Q3U3</accession>
<evidence type="ECO:0000256" key="5">
    <source>
        <dbReference type="ARBA" id="ARBA00022737"/>
    </source>
</evidence>
<evidence type="ECO:0000259" key="11">
    <source>
        <dbReference type="PROSITE" id="PS50011"/>
    </source>
</evidence>
<dbReference type="PANTHER" id="PTHR47986">
    <property type="entry name" value="OSJNBA0070M12.3 PROTEIN"/>
    <property type="match status" value="1"/>
</dbReference>
<dbReference type="PANTHER" id="PTHR47986:SF1">
    <property type="entry name" value="OS04G0685900 PROTEIN"/>
    <property type="match status" value="1"/>
</dbReference>
<keyword evidence="6" id="KW-1133">Transmembrane helix</keyword>
<evidence type="ECO:0000256" key="1">
    <source>
        <dbReference type="ARBA" id="ARBA00004167"/>
    </source>
</evidence>
<dbReference type="Pfam" id="PF07714">
    <property type="entry name" value="PK_Tyr_Ser-Thr"/>
    <property type="match status" value="1"/>
</dbReference>
<keyword evidence="7" id="KW-0472">Membrane</keyword>
<evidence type="ECO:0000256" key="2">
    <source>
        <dbReference type="ARBA" id="ARBA00022614"/>
    </source>
</evidence>
<keyword evidence="8" id="KW-0675">Receptor</keyword>
<dbReference type="Gene3D" id="1.10.510.10">
    <property type="entry name" value="Transferase(Phosphotransferase) domain 1"/>
    <property type="match status" value="1"/>
</dbReference>
<protein>
    <recommendedName>
        <fullName evidence="11">Protein kinase domain-containing protein</fullName>
    </recommendedName>
</protein>
<dbReference type="InterPro" id="IPR000719">
    <property type="entry name" value="Prot_kinase_dom"/>
</dbReference>
<evidence type="ECO:0000256" key="9">
    <source>
        <dbReference type="ARBA" id="ARBA00023180"/>
    </source>
</evidence>
<feature type="region of interest" description="Disordered" evidence="10">
    <location>
        <begin position="156"/>
        <end position="178"/>
    </location>
</feature>
<keyword evidence="9" id="KW-0325">Glycoprotein</keyword>
<evidence type="ECO:0000256" key="6">
    <source>
        <dbReference type="ARBA" id="ARBA00022989"/>
    </source>
</evidence>
<dbReference type="InterPro" id="IPR052422">
    <property type="entry name" value="Auxin_Ser/Thr_Kinase"/>
</dbReference>
<evidence type="ECO:0000313" key="13">
    <source>
        <dbReference type="Proteomes" id="UP000324705"/>
    </source>
</evidence>
<evidence type="ECO:0000256" key="4">
    <source>
        <dbReference type="ARBA" id="ARBA00022729"/>
    </source>
</evidence>
<proteinExistence type="predicted"/>
<keyword evidence="4" id="KW-0732">Signal</keyword>
<evidence type="ECO:0000313" key="12">
    <source>
        <dbReference type="EMBL" id="VAH54644.1"/>
    </source>
</evidence>
<gene>
    <name evidence="12" type="ORF">TRITD_2Bv1G258870</name>
</gene>
<keyword evidence="13" id="KW-1185">Reference proteome</keyword>
<dbReference type="GO" id="GO:0004672">
    <property type="term" value="F:protein kinase activity"/>
    <property type="evidence" value="ECO:0007669"/>
    <property type="project" value="InterPro"/>
</dbReference>
<dbReference type="InterPro" id="IPR011009">
    <property type="entry name" value="Kinase-like_dom_sf"/>
</dbReference>
<dbReference type="SUPFAM" id="SSF56112">
    <property type="entry name" value="Protein kinase-like (PK-like)"/>
    <property type="match status" value="1"/>
</dbReference>
<evidence type="ECO:0000256" key="10">
    <source>
        <dbReference type="SAM" id="MobiDB-lite"/>
    </source>
</evidence>
<sequence length="178" mass="19635">MICAVTGKITTKADVFSFGVVLMELITGMTAIDERRIDEETRYLASWFGQIRKDEEKFRAAIDPTLELTDEIFESISVVAELAGHCTSREPSQRPDMGHAVTVLVPMVEKWKPSSNEAEDYMGIDLHLPLLQMVKGWQESEASMTDGSIMSLSLEDSKGSIPARPAGFAESFTSADGR</sequence>
<dbReference type="AlphaFoldDB" id="A0A9R1Q3U3"/>
<dbReference type="Proteomes" id="UP000324705">
    <property type="component" value="Chromosome 2B"/>
</dbReference>
<evidence type="ECO:0000256" key="7">
    <source>
        <dbReference type="ARBA" id="ARBA00023136"/>
    </source>
</evidence>
<dbReference type="GO" id="GO:0016020">
    <property type="term" value="C:membrane"/>
    <property type="evidence" value="ECO:0007669"/>
    <property type="project" value="UniProtKB-SubCell"/>
</dbReference>
<comment type="subcellular location">
    <subcellularLocation>
        <location evidence="1">Membrane</location>
        <topology evidence="1">Single-pass membrane protein</topology>
    </subcellularLocation>
</comment>
<keyword evidence="5" id="KW-0677">Repeat</keyword>
<dbReference type="GO" id="GO:0005524">
    <property type="term" value="F:ATP binding"/>
    <property type="evidence" value="ECO:0007669"/>
    <property type="project" value="InterPro"/>
</dbReference>
<organism evidence="12 13">
    <name type="scientific">Triticum turgidum subsp. durum</name>
    <name type="common">Durum wheat</name>
    <name type="synonym">Triticum durum</name>
    <dbReference type="NCBI Taxonomy" id="4567"/>
    <lineage>
        <taxon>Eukaryota</taxon>
        <taxon>Viridiplantae</taxon>
        <taxon>Streptophyta</taxon>
        <taxon>Embryophyta</taxon>
        <taxon>Tracheophyta</taxon>
        <taxon>Spermatophyta</taxon>
        <taxon>Magnoliopsida</taxon>
        <taxon>Liliopsida</taxon>
        <taxon>Poales</taxon>
        <taxon>Poaceae</taxon>
        <taxon>BOP clade</taxon>
        <taxon>Pooideae</taxon>
        <taxon>Triticodae</taxon>
        <taxon>Triticeae</taxon>
        <taxon>Triticinae</taxon>
        <taxon>Triticum</taxon>
    </lineage>
</organism>
<name>A0A9R1Q3U3_TRITD</name>
<dbReference type="InterPro" id="IPR001245">
    <property type="entry name" value="Ser-Thr/Tyr_kinase_cat_dom"/>
</dbReference>
<dbReference type="Gramene" id="TRITD2Bv1G258870.6">
    <property type="protein sequence ID" value="TRITD2Bv1G258870.6"/>
    <property type="gene ID" value="TRITD2Bv1G258870"/>
</dbReference>
<feature type="domain" description="Protein kinase" evidence="11">
    <location>
        <begin position="1"/>
        <end position="108"/>
    </location>
</feature>